<dbReference type="Pfam" id="PF09346">
    <property type="entry name" value="SMI1_KNR4"/>
    <property type="match status" value="1"/>
</dbReference>
<protein>
    <recommendedName>
        <fullName evidence="2">Knr4/Smi1-like domain-containing protein</fullName>
    </recommendedName>
</protein>
<dbReference type="InterPro" id="IPR032869">
    <property type="entry name" value="WHH_dom_containing"/>
</dbReference>
<dbReference type="Gene3D" id="3.40.1580.10">
    <property type="entry name" value="SMI1/KNR4-like"/>
    <property type="match status" value="1"/>
</dbReference>
<dbReference type="AlphaFoldDB" id="A0A810N9Z8"/>
<dbReference type="InterPro" id="IPR018958">
    <property type="entry name" value="Knr4/Smi1-like_dom"/>
</dbReference>
<proteinExistence type="predicted"/>
<keyword evidence="4" id="KW-1185">Reference proteome</keyword>
<evidence type="ECO:0000313" key="3">
    <source>
        <dbReference type="EMBL" id="BCJ68648.1"/>
    </source>
</evidence>
<dbReference type="EMBL" id="AP023359">
    <property type="protein sequence ID" value="BCJ68648.1"/>
    <property type="molecule type" value="Genomic_DNA"/>
</dbReference>
<feature type="region of interest" description="Disordered" evidence="1">
    <location>
        <begin position="307"/>
        <end position="327"/>
    </location>
</feature>
<dbReference type="InterPro" id="IPR037883">
    <property type="entry name" value="Knr4/Smi1-like_sf"/>
</dbReference>
<dbReference type="Proteomes" id="UP000680866">
    <property type="component" value="Chromosome"/>
</dbReference>
<gene>
    <name evidence="3" type="ORF">Prubr_56690</name>
</gene>
<name>A0A810N9Z8_9ACTN</name>
<accession>A0A810N9Z8</accession>
<dbReference type="SUPFAM" id="SSF160631">
    <property type="entry name" value="SMI1/KNR4-like"/>
    <property type="match status" value="1"/>
</dbReference>
<dbReference type="Pfam" id="PF14414">
    <property type="entry name" value="WHH"/>
    <property type="match status" value="1"/>
</dbReference>
<sequence>MAIAGTRHAFQVRRPGSSMLRVRYRAGVPVDPYGFPDWTPYARAVVRLPDVPDGLGLDEARVLGVLTANRVLAGSGDPLWPAGSTADGPVATPAGWTWAFLARTRLVALVPVELHASFRHLGGISTLTAPRRGLGLPGTTGGPPRIGRSARLADDALAVVRERLGQALPADYREFLAHTNGGWPVRPAVHPGFGFVVDQPMLGVARGDWLHDLVYVNSLDAELLPGHLAIGYVQGGLVALRAADGSVWYLDDDDHRDTDDDHPARLLHRCADDFTTFWQALREPPAALTGRAEADVRAGAAALHPAPGIGTALPPARRGPLTGEPAA</sequence>
<evidence type="ECO:0000256" key="1">
    <source>
        <dbReference type="SAM" id="MobiDB-lite"/>
    </source>
</evidence>
<evidence type="ECO:0000313" key="4">
    <source>
        <dbReference type="Proteomes" id="UP000680866"/>
    </source>
</evidence>
<evidence type="ECO:0000259" key="2">
    <source>
        <dbReference type="Pfam" id="PF09346"/>
    </source>
</evidence>
<organism evidence="3 4">
    <name type="scientific">Polymorphospora rubra</name>
    <dbReference type="NCBI Taxonomy" id="338584"/>
    <lineage>
        <taxon>Bacteria</taxon>
        <taxon>Bacillati</taxon>
        <taxon>Actinomycetota</taxon>
        <taxon>Actinomycetes</taxon>
        <taxon>Micromonosporales</taxon>
        <taxon>Micromonosporaceae</taxon>
        <taxon>Polymorphospora</taxon>
    </lineage>
</organism>
<dbReference type="KEGG" id="pry:Prubr_56690"/>
<reference evidence="3" key="1">
    <citation type="submission" date="2020-08" db="EMBL/GenBank/DDBJ databases">
        <title>Whole genome shotgun sequence of Polymorphospora rubra NBRC 101157.</title>
        <authorList>
            <person name="Komaki H."/>
            <person name="Tamura T."/>
        </authorList>
    </citation>
    <scope>NUCLEOTIDE SEQUENCE</scope>
    <source>
        <strain evidence="3">NBRC 101157</strain>
    </source>
</reference>
<feature type="domain" description="Knr4/Smi1-like" evidence="2">
    <location>
        <begin position="153"/>
        <end position="277"/>
    </location>
</feature>
<dbReference type="RefSeq" id="WP_212817850.1">
    <property type="nucleotide sequence ID" value="NZ_AP023359.1"/>
</dbReference>